<feature type="transmembrane region" description="Helical" evidence="6">
    <location>
        <begin position="383"/>
        <end position="407"/>
    </location>
</feature>
<protein>
    <submittedName>
        <fullName evidence="9">FtsX-like permease family protein</fullName>
    </submittedName>
</protein>
<dbReference type="InterPro" id="IPR025857">
    <property type="entry name" value="MacB_PCD"/>
</dbReference>
<evidence type="ECO:0000256" key="1">
    <source>
        <dbReference type="ARBA" id="ARBA00004651"/>
    </source>
</evidence>
<evidence type="ECO:0000259" key="7">
    <source>
        <dbReference type="Pfam" id="PF02687"/>
    </source>
</evidence>
<evidence type="ECO:0000313" key="10">
    <source>
        <dbReference type="Proteomes" id="UP000199072"/>
    </source>
</evidence>
<evidence type="ECO:0000256" key="3">
    <source>
        <dbReference type="ARBA" id="ARBA00022692"/>
    </source>
</evidence>
<dbReference type="GO" id="GO:0022857">
    <property type="term" value="F:transmembrane transporter activity"/>
    <property type="evidence" value="ECO:0007669"/>
    <property type="project" value="TreeGrafter"/>
</dbReference>
<keyword evidence="3 6" id="KW-0812">Transmembrane</keyword>
<evidence type="ECO:0000313" key="9">
    <source>
        <dbReference type="EMBL" id="SDE63177.1"/>
    </source>
</evidence>
<sequence>MWKNYFKTAYRTLFRNKNYTFLNMAGLGVGVAVFLVIFMIISFETGYDGFHTQKDRIFRVLTVSPAASGDPAMGSGVPAPLPDALRAEIPGLKVTDISGYTQVPALSLQAGGQVEKNLKTDVFFADPAFFEIFDFKWLAGDAKATLNDPSSMAMTKSTAALYFGDWKRALGKTMKIANDFTLTVSGIVEDVPGQTDFQLKLILPARLLKHAVATDWTSITGHQQCYVLLPAGMTVTGVDRQLTAFSRKFRKPDDKTTQVLQPLAAVHYDAQNAYAGVSNFSGKQISGQRVDMLWLIASFILIIACVNFVNLATAQAVNRSKEIGVCKVMGSNRGQLRVQFLTETFLLVAGAIILAVALVGFTAEEIGRIIHIPLSLLKVPLSVLLPFLSAVTVVVTLLAGAYPAVILSGFNPITALKNKVAQKSGKGLSLRPMLVVLQFVIAQGLIIACFIFVRQLSYFENGAMGFEKNAIINVSFLPDSARNSKLDYLRNTLLTVKGVKSVSFSSSSPAEEDSWWTPVGFDHGAKETPFSSVLKSIDASYLDTYHLQLVAGRNVQAATPEREFLVNETFVRQLGFKKPEDALNKEINLWKGYTKGLVVGVVKDFHSASFKESIAPVFFLNHPNRYNNAGLKLATNDMPATIKAVAALFAKAYPESPFEYQFLSDKIAGFYQQERQLSNLFELFAGIAIFLSCLGLYGLASFMATQRVKEIGIRKVLGATASHIIYLFSREFVLLVLIAFAIASPLAWYFMHQWVQQYTYHVNLSAWIFLAGGAGSVLIALATISFKALAASLVNPVKSLKSE</sequence>
<dbReference type="InterPro" id="IPR003838">
    <property type="entry name" value="ABC3_permease_C"/>
</dbReference>
<dbReference type="AlphaFoldDB" id="A0A1G7EHY3"/>
<dbReference type="EMBL" id="FNAI01000008">
    <property type="protein sequence ID" value="SDE63177.1"/>
    <property type="molecule type" value="Genomic_DNA"/>
</dbReference>
<dbReference type="InterPro" id="IPR050250">
    <property type="entry name" value="Macrolide_Exporter_MacB"/>
</dbReference>
<feature type="domain" description="ABC3 transporter permease C-terminal" evidence="7">
    <location>
        <begin position="295"/>
        <end position="408"/>
    </location>
</feature>
<dbReference type="Proteomes" id="UP000199072">
    <property type="component" value="Unassembled WGS sequence"/>
</dbReference>
<feature type="domain" description="MacB-like periplasmic core" evidence="8">
    <location>
        <begin position="20"/>
        <end position="244"/>
    </location>
</feature>
<dbReference type="Pfam" id="PF02687">
    <property type="entry name" value="FtsX"/>
    <property type="match status" value="2"/>
</dbReference>
<feature type="transmembrane region" description="Helical" evidence="6">
    <location>
        <begin position="292"/>
        <end position="317"/>
    </location>
</feature>
<dbReference type="RefSeq" id="WP_091150815.1">
    <property type="nucleotide sequence ID" value="NZ_FNAI01000008.1"/>
</dbReference>
<evidence type="ECO:0000256" key="5">
    <source>
        <dbReference type="ARBA" id="ARBA00023136"/>
    </source>
</evidence>
<feature type="transmembrane region" description="Helical" evidence="6">
    <location>
        <begin position="683"/>
        <end position="705"/>
    </location>
</feature>
<gene>
    <name evidence="9" type="ORF">SAMN05216464_10830</name>
</gene>
<accession>A0A1G7EHY3</accession>
<name>A0A1G7EHY3_9SPHI</name>
<keyword evidence="10" id="KW-1185">Reference proteome</keyword>
<dbReference type="PANTHER" id="PTHR30572:SF18">
    <property type="entry name" value="ABC-TYPE MACROLIDE FAMILY EXPORT SYSTEM PERMEASE COMPONENT 2"/>
    <property type="match status" value="1"/>
</dbReference>
<feature type="domain" description="ABC3 transporter permease C-terminal" evidence="7">
    <location>
        <begin position="683"/>
        <end position="785"/>
    </location>
</feature>
<dbReference type="GO" id="GO:0005886">
    <property type="term" value="C:plasma membrane"/>
    <property type="evidence" value="ECO:0007669"/>
    <property type="project" value="UniProtKB-SubCell"/>
</dbReference>
<evidence type="ECO:0000256" key="4">
    <source>
        <dbReference type="ARBA" id="ARBA00022989"/>
    </source>
</evidence>
<feature type="transmembrane region" description="Helical" evidence="6">
    <location>
        <begin position="428"/>
        <end position="453"/>
    </location>
</feature>
<dbReference type="STRING" id="1391627.SAMN05216464_10830"/>
<keyword evidence="2" id="KW-1003">Cell membrane</keyword>
<evidence type="ECO:0000256" key="2">
    <source>
        <dbReference type="ARBA" id="ARBA00022475"/>
    </source>
</evidence>
<evidence type="ECO:0000259" key="8">
    <source>
        <dbReference type="Pfam" id="PF12704"/>
    </source>
</evidence>
<feature type="transmembrane region" description="Helical" evidence="6">
    <location>
        <begin position="766"/>
        <end position="794"/>
    </location>
</feature>
<organism evidence="9 10">
    <name type="scientific">Mucilaginibacter pineti</name>
    <dbReference type="NCBI Taxonomy" id="1391627"/>
    <lineage>
        <taxon>Bacteria</taxon>
        <taxon>Pseudomonadati</taxon>
        <taxon>Bacteroidota</taxon>
        <taxon>Sphingobacteriia</taxon>
        <taxon>Sphingobacteriales</taxon>
        <taxon>Sphingobacteriaceae</taxon>
        <taxon>Mucilaginibacter</taxon>
    </lineage>
</organism>
<feature type="transmembrane region" description="Helical" evidence="6">
    <location>
        <begin position="338"/>
        <end position="363"/>
    </location>
</feature>
<proteinExistence type="predicted"/>
<dbReference type="OrthoDB" id="1451596at2"/>
<dbReference type="Pfam" id="PF12704">
    <property type="entry name" value="MacB_PCD"/>
    <property type="match status" value="1"/>
</dbReference>
<dbReference type="PANTHER" id="PTHR30572">
    <property type="entry name" value="MEMBRANE COMPONENT OF TRANSPORTER-RELATED"/>
    <property type="match status" value="1"/>
</dbReference>
<comment type="subcellular location">
    <subcellularLocation>
        <location evidence="1">Cell membrane</location>
        <topology evidence="1">Multi-pass membrane protein</topology>
    </subcellularLocation>
</comment>
<keyword evidence="5 6" id="KW-0472">Membrane</keyword>
<reference evidence="9 10" key="1">
    <citation type="submission" date="2016-10" db="EMBL/GenBank/DDBJ databases">
        <authorList>
            <person name="de Groot N.N."/>
        </authorList>
    </citation>
    <scope>NUCLEOTIDE SEQUENCE [LARGE SCALE GENOMIC DNA]</scope>
    <source>
        <strain evidence="9 10">47C3B</strain>
    </source>
</reference>
<feature type="transmembrane region" description="Helical" evidence="6">
    <location>
        <begin position="732"/>
        <end position="751"/>
    </location>
</feature>
<keyword evidence="4 6" id="KW-1133">Transmembrane helix</keyword>
<feature type="transmembrane region" description="Helical" evidence="6">
    <location>
        <begin position="21"/>
        <end position="43"/>
    </location>
</feature>
<evidence type="ECO:0000256" key="6">
    <source>
        <dbReference type="SAM" id="Phobius"/>
    </source>
</evidence>